<organism evidence="9 10">
    <name type="scientific">Mycena citricolor</name>
    <dbReference type="NCBI Taxonomy" id="2018698"/>
    <lineage>
        <taxon>Eukaryota</taxon>
        <taxon>Fungi</taxon>
        <taxon>Dikarya</taxon>
        <taxon>Basidiomycota</taxon>
        <taxon>Agaricomycotina</taxon>
        <taxon>Agaricomycetes</taxon>
        <taxon>Agaricomycetidae</taxon>
        <taxon>Agaricales</taxon>
        <taxon>Marasmiineae</taxon>
        <taxon>Mycenaceae</taxon>
        <taxon>Mycena</taxon>
    </lineage>
</organism>
<protein>
    <recommendedName>
        <fullName evidence="8">Major facilitator superfamily (MFS) profile domain-containing protein</fullName>
    </recommendedName>
</protein>
<dbReference type="PANTHER" id="PTHR23504:SF15">
    <property type="entry name" value="MAJOR FACILITATOR SUPERFAMILY (MFS) PROFILE DOMAIN-CONTAINING PROTEIN"/>
    <property type="match status" value="1"/>
</dbReference>
<evidence type="ECO:0000256" key="1">
    <source>
        <dbReference type="ARBA" id="ARBA00004141"/>
    </source>
</evidence>
<comment type="caution">
    <text evidence="9">The sequence shown here is derived from an EMBL/GenBank/DDBJ whole genome shotgun (WGS) entry which is preliminary data.</text>
</comment>
<evidence type="ECO:0000313" key="9">
    <source>
        <dbReference type="EMBL" id="CAK5282479.1"/>
    </source>
</evidence>
<dbReference type="Pfam" id="PF07690">
    <property type="entry name" value="MFS_1"/>
    <property type="match status" value="2"/>
</dbReference>
<dbReference type="InterPro" id="IPR036259">
    <property type="entry name" value="MFS_trans_sf"/>
</dbReference>
<keyword evidence="2" id="KW-0813">Transport</keyword>
<gene>
    <name evidence="9" type="ORF">MYCIT1_LOCUS34252</name>
</gene>
<proteinExistence type="predicted"/>
<feature type="transmembrane region" description="Helical" evidence="7">
    <location>
        <begin position="69"/>
        <end position="89"/>
    </location>
</feature>
<evidence type="ECO:0000256" key="5">
    <source>
        <dbReference type="ARBA" id="ARBA00023136"/>
    </source>
</evidence>
<evidence type="ECO:0000256" key="3">
    <source>
        <dbReference type="ARBA" id="ARBA00022692"/>
    </source>
</evidence>
<feature type="transmembrane region" description="Helical" evidence="7">
    <location>
        <begin position="101"/>
        <end position="119"/>
    </location>
</feature>
<dbReference type="PANTHER" id="PTHR23504">
    <property type="entry name" value="MAJOR FACILITATOR SUPERFAMILY DOMAIN-CONTAINING PROTEIN 10"/>
    <property type="match status" value="1"/>
</dbReference>
<dbReference type="EMBL" id="CAVNYO010000455">
    <property type="protein sequence ID" value="CAK5282479.1"/>
    <property type="molecule type" value="Genomic_DNA"/>
</dbReference>
<evidence type="ECO:0000256" key="4">
    <source>
        <dbReference type="ARBA" id="ARBA00022989"/>
    </source>
</evidence>
<dbReference type="Proteomes" id="UP001295794">
    <property type="component" value="Unassembled WGS sequence"/>
</dbReference>
<feature type="transmembrane region" description="Helical" evidence="7">
    <location>
        <begin position="348"/>
        <end position="366"/>
    </location>
</feature>
<evidence type="ECO:0000256" key="2">
    <source>
        <dbReference type="ARBA" id="ARBA00022448"/>
    </source>
</evidence>
<feature type="transmembrane region" description="Helical" evidence="7">
    <location>
        <begin position="372"/>
        <end position="392"/>
    </location>
</feature>
<feature type="transmembrane region" description="Helical" evidence="7">
    <location>
        <begin position="447"/>
        <end position="467"/>
    </location>
</feature>
<evidence type="ECO:0000256" key="7">
    <source>
        <dbReference type="SAM" id="Phobius"/>
    </source>
</evidence>
<comment type="subcellular location">
    <subcellularLocation>
        <location evidence="1">Membrane</location>
        <topology evidence="1">Multi-pass membrane protein</topology>
    </subcellularLocation>
</comment>
<feature type="transmembrane region" description="Helical" evidence="7">
    <location>
        <begin position="479"/>
        <end position="499"/>
    </location>
</feature>
<dbReference type="GO" id="GO:0022857">
    <property type="term" value="F:transmembrane transporter activity"/>
    <property type="evidence" value="ECO:0007669"/>
    <property type="project" value="InterPro"/>
</dbReference>
<dbReference type="InterPro" id="IPR020846">
    <property type="entry name" value="MFS_dom"/>
</dbReference>
<feature type="domain" description="Major facilitator superfamily (MFS) profile" evidence="8">
    <location>
        <begin position="28"/>
        <end position="501"/>
    </location>
</feature>
<keyword evidence="5 7" id="KW-0472">Membrane</keyword>
<sequence length="501" mass="54429">MPNRAVPISQITKMTSEYEHPNPLPPLQLAISILIQAAEGLSATVIFPFVPQFVQDTGITGGDERKTGYWAGVLESVFFVAEFFSVYIWGRAADSFGRRPVLLLGPLGLAVSLVGFGWSKTFLGLLFWRSAQGVFNGNIGKSKIPSWNRLTSATGVVKTVLVEISDKTNLAQAMSFVPVAWTSGTTLGPIIGGLLSQPAIRFPESFGKLKTFRDYPYLLPCAVVGLASLSIFVLGFFGLKETLPTIRARSNQNRERTQDETEPLIAHESPAATAASYSSVESSAVAKNDEPPSLWELLVPDLVVPLVNYGSFCFVQTSYQVLFPLMYSTSIENGGLGFSPYQIGVIRGVWGFLNTLFQIFLAARLIKYLGPRTTYICSFANFAVCIGSYPLLSFLAMRAGRVDLFVWLVVVAQLTANLLVGVSYASIQLFIVRSVPRASAISVTNSIAQMVSTILRALAPFLASALFAVSIEKNLIGGFLVYIVLLAIVFVGIWASLLLKE</sequence>
<keyword evidence="4 7" id="KW-1133">Transmembrane helix</keyword>
<keyword evidence="10" id="KW-1185">Reference proteome</keyword>
<accession>A0AAD2HUG7</accession>
<feature type="region of interest" description="Disordered" evidence="6">
    <location>
        <begin position="250"/>
        <end position="272"/>
    </location>
</feature>
<dbReference type="SUPFAM" id="SSF103473">
    <property type="entry name" value="MFS general substrate transporter"/>
    <property type="match status" value="1"/>
</dbReference>
<name>A0AAD2HUG7_9AGAR</name>
<reference evidence="9" key="1">
    <citation type="submission" date="2023-11" db="EMBL/GenBank/DDBJ databases">
        <authorList>
            <person name="De Vega J J."/>
            <person name="De Vega J J."/>
        </authorList>
    </citation>
    <scope>NUCLEOTIDE SEQUENCE</scope>
</reference>
<dbReference type="PROSITE" id="PS50850">
    <property type="entry name" value="MFS"/>
    <property type="match status" value="1"/>
</dbReference>
<dbReference type="Gene3D" id="1.20.1250.20">
    <property type="entry name" value="MFS general substrate transporter like domains"/>
    <property type="match status" value="1"/>
</dbReference>
<feature type="transmembrane region" description="Helical" evidence="7">
    <location>
        <begin position="404"/>
        <end position="427"/>
    </location>
</feature>
<dbReference type="InterPro" id="IPR011701">
    <property type="entry name" value="MFS"/>
</dbReference>
<evidence type="ECO:0000259" key="8">
    <source>
        <dbReference type="PROSITE" id="PS50850"/>
    </source>
</evidence>
<feature type="transmembrane region" description="Helical" evidence="7">
    <location>
        <begin position="217"/>
        <end position="239"/>
    </location>
</feature>
<evidence type="ECO:0000256" key="6">
    <source>
        <dbReference type="SAM" id="MobiDB-lite"/>
    </source>
</evidence>
<evidence type="ECO:0000313" key="10">
    <source>
        <dbReference type="Proteomes" id="UP001295794"/>
    </source>
</evidence>
<dbReference type="GO" id="GO:0016020">
    <property type="term" value="C:membrane"/>
    <property type="evidence" value="ECO:0007669"/>
    <property type="project" value="UniProtKB-SubCell"/>
</dbReference>
<keyword evidence="3 7" id="KW-0812">Transmembrane</keyword>
<dbReference type="AlphaFoldDB" id="A0AAD2HUG7"/>